<evidence type="ECO:0000313" key="1">
    <source>
        <dbReference type="EMBL" id="EEC17344.1"/>
    </source>
</evidence>
<dbReference type="Gene3D" id="3.40.50.1820">
    <property type="entry name" value="alpha/beta hydrolase"/>
    <property type="match status" value="1"/>
</dbReference>
<reference evidence="1 3" key="1">
    <citation type="submission" date="2008-03" db="EMBL/GenBank/DDBJ databases">
        <title>Annotation of Ixodes scapularis.</title>
        <authorList>
            <consortium name="Ixodes scapularis Genome Project Consortium"/>
            <person name="Caler E."/>
            <person name="Hannick L.I."/>
            <person name="Bidwell S."/>
            <person name="Joardar V."/>
            <person name="Thiagarajan M."/>
            <person name="Amedeo P."/>
            <person name="Galinsky K.J."/>
            <person name="Schobel S."/>
            <person name="Inman J."/>
            <person name="Hostetler J."/>
            <person name="Miller J."/>
            <person name="Hammond M."/>
            <person name="Megy K."/>
            <person name="Lawson D."/>
            <person name="Kodira C."/>
            <person name="Sutton G."/>
            <person name="Meyer J."/>
            <person name="Hill C.A."/>
            <person name="Birren B."/>
            <person name="Nene V."/>
            <person name="Collins F."/>
            <person name="Alarcon-Chaidez F."/>
            <person name="Wikel S."/>
            <person name="Strausberg R."/>
        </authorList>
    </citation>
    <scope>NUCLEOTIDE SEQUENCE [LARGE SCALE GENOMIC DNA]</scope>
    <source>
        <strain evidence="3">Wikel</strain>
        <strain evidence="1">Wikel colony</strain>
    </source>
</reference>
<proteinExistence type="predicted"/>
<dbReference type="InParanoid" id="B7QES2"/>
<protein>
    <submittedName>
        <fullName evidence="1 2">Uncharacterized protein</fullName>
    </submittedName>
</protein>
<dbReference type="EnsemblMetazoa" id="ISCW012077-RA">
    <property type="protein sequence ID" value="ISCW012077-PA"/>
    <property type="gene ID" value="ISCW012077"/>
</dbReference>
<dbReference type="EMBL" id="ABJB010535976">
    <property type="status" value="NOT_ANNOTATED_CDS"/>
    <property type="molecule type" value="Genomic_DNA"/>
</dbReference>
<dbReference type="HOGENOM" id="CLU_2673872_0_0_1"/>
<sequence length="75" mass="8223">MCHHKRAPVLLLESLQDTGCTFKSHACIGGQEFFLKNQCAPAGRGQGEMGYRSRSSLGRGIQLLRTPDAAPYCQQ</sequence>
<accession>B7QES2</accession>
<evidence type="ECO:0000313" key="3">
    <source>
        <dbReference type="Proteomes" id="UP000001555"/>
    </source>
</evidence>
<dbReference type="InterPro" id="IPR029058">
    <property type="entry name" value="AB_hydrolase_fold"/>
</dbReference>
<keyword evidence="3" id="KW-1185">Reference proteome</keyword>
<dbReference type="AlphaFoldDB" id="B7QES2"/>
<dbReference type="VEuPathDB" id="VectorBase:ISCI012077"/>
<gene>
    <name evidence="1" type="ORF">IscW_ISCW012077</name>
</gene>
<dbReference type="Proteomes" id="UP000001555">
    <property type="component" value="Unassembled WGS sequence"/>
</dbReference>
<name>B7QES2_IXOSC</name>
<reference evidence="2" key="2">
    <citation type="submission" date="2020-05" db="UniProtKB">
        <authorList>
            <consortium name="EnsemblMetazoa"/>
        </authorList>
    </citation>
    <scope>IDENTIFICATION</scope>
    <source>
        <strain evidence="2">wikel</strain>
    </source>
</reference>
<evidence type="ECO:0000313" key="2">
    <source>
        <dbReference type="EnsemblMetazoa" id="ISCW012077-PA"/>
    </source>
</evidence>
<dbReference type="EMBL" id="DS922150">
    <property type="protein sequence ID" value="EEC17344.1"/>
    <property type="molecule type" value="Genomic_DNA"/>
</dbReference>
<dbReference type="VEuPathDB" id="VectorBase:ISCW012077"/>
<organism>
    <name type="scientific">Ixodes scapularis</name>
    <name type="common">Black-legged tick</name>
    <name type="synonym">Deer tick</name>
    <dbReference type="NCBI Taxonomy" id="6945"/>
    <lineage>
        <taxon>Eukaryota</taxon>
        <taxon>Metazoa</taxon>
        <taxon>Ecdysozoa</taxon>
        <taxon>Arthropoda</taxon>
        <taxon>Chelicerata</taxon>
        <taxon>Arachnida</taxon>
        <taxon>Acari</taxon>
        <taxon>Parasitiformes</taxon>
        <taxon>Ixodida</taxon>
        <taxon>Ixodoidea</taxon>
        <taxon>Ixodidae</taxon>
        <taxon>Ixodinae</taxon>
        <taxon>Ixodes</taxon>
    </lineage>
</organism>
<dbReference type="PaxDb" id="6945-B7QES2"/>